<evidence type="ECO:0000256" key="2">
    <source>
        <dbReference type="SAM" id="MobiDB-lite"/>
    </source>
</evidence>
<dbReference type="InterPro" id="IPR049483">
    <property type="entry name" value="FAF1_2-like_UAS"/>
</dbReference>
<feature type="coiled-coil region" evidence="1">
    <location>
        <begin position="204"/>
        <end position="231"/>
    </location>
</feature>
<feature type="domain" description="UAS" evidence="3">
    <location>
        <begin position="55"/>
        <end position="202"/>
    </location>
</feature>
<evidence type="ECO:0000256" key="1">
    <source>
        <dbReference type="SAM" id="Coils"/>
    </source>
</evidence>
<proteinExistence type="predicted"/>
<dbReference type="InterPro" id="IPR036249">
    <property type="entry name" value="Thioredoxin-like_sf"/>
</dbReference>
<accession>A0A813U8P2</accession>
<gene>
    <name evidence="4" type="ORF">EDS130_LOCUS6061</name>
</gene>
<protein>
    <recommendedName>
        <fullName evidence="3">UAS domain-containing protein</fullName>
    </recommendedName>
</protein>
<dbReference type="Gene3D" id="3.40.30.10">
    <property type="entry name" value="Glutaredoxin"/>
    <property type="match status" value="1"/>
</dbReference>
<dbReference type="PANTHER" id="PTHR23322:SF96">
    <property type="entry name" value="FAS-ASSOCIATED FACTOR 1"/>
    <property type="match status" value="1"/>
</dbReference>
<evidence type="ECO:0000259" key="3">
    <source>
        <dbReference type="SMART" id="SM00594"/>
    </source>
</evidence>
<organism evidence="4 5">
    <name type="scientific">Adineta ricciae</name>
    <name type="common">Rotifer</name>
    <dbReference type="NCBI Taxonomy" id="249248"/>
    <lineage>
        <taxon>Eukaryota</taxon>
        <taxon>Metazoa</taxon>
        <taxon>Spiralia</taxon>
        <taxon>Gnathifera</taxon>
        <taxon>Rotifera</taxon>
        <taxon>Eurotatoria</taxon>
        <taxon>Bdelloidea</taxon>
        <taxon>Adinetida</taxon>
        <taxon>Adinetidae</taxon>
        <taxon>Adineta</taxon>
    </lineage>
</organism>
<feature type="compositionally biased region" description="Acidic residues" evidence="2">
    <location>
        <begin position="310"/>
        <end position="320"/>
    </location>
</feature>
<dbReference type="PANTHER" id="PTHR23322">
    <property type="entry name" value="FAS-ASSOCIATED PROTEIN"/>
    <property type="match status" value="1"/>
</dbReference>
<dbReference type="InterPro" id="IPR006577">
    <property type="entry name" value="UAS"/>
</dbReference>
<dbReference type="EMBL" id="CAJNOJ010000017">
    <property type="protein sequence ID" value="CAF0825383.1"/>
    <property type="molecule type" value="Genomic_DNA"/>
</dbReference>
<dbReference type="AlphaFoldDB" id="A0A813U8P2"/>
<dbReference type="Proteomes" id="UP000663852">
    <property type="component" value="Unassembled WGS sequence"/>
</dbReference>
<dbReference type="SUPFAM" id="SSF52833">
    <property type="entry name" value="Thioredoxin-like"/>
    <property type="match status" value="1"/>
</dbReference>
<dbReference type="GO" id="GO:0043130">
    <property type="term" value="F:ubiquitin binding"/>
    <property type="evidence" value="ECO:0007669"/>
    <property type="project" value="TreeGrafter"/>
</dbReference>
<reference evidence="4" key="1">
    <citation type="submission" date="2021-02" db="EMBL/GenBank/DDBJ databases">
        <authorList>
            <person name="Nowell W R."/>
        </authorList>
    </citation>
    <scope>NUCLEOTIDE SEQUENCE</scope>
</reference>
<dbReference type="OrthoDB" id="1920064at2759"/>
<evidence type="ECO:0000313" key="4">
    <source>
        <dbReference type="EMBL" id="CAF0825383.1"/>
    </source>
</evidence>
<evidence type="ECO:0000313" key="5">
    <source>
        <dbReference type="Proteomes" id="UP000663852"/>
    </source>
</evidence>
<sequence>MDALVAKQDLQMLSSDKSSVTTDDEFYNELLQAPLEFQDCLIPDQCSNELKAHEHLTQCLHRRYGSYPAVYMGSLKDAVKEAFSPKEITERRPLMIFINNDKSVYANIFCKQLLCNEKTVEYLMSNYILWAWDLTHESNEKKLNDNCKNAFLSWSTENQFQASKIDEYPSLFAVYRETDGNYAFHYFVKGPSEQATLVDFLRSLSDFKEKFTNCEQELHKTREEAKQKEIAYLLLSRDNHHRFRHDQGHDFRRAFSMTPDAYMEAYLNVKYPRSAQPLNHDGQRISNPLFAGRNPSAEEIMHAFEQFERDSDDADDEDDDRTPTVSHPKPKFP</sequence>
<comment type="caution">
    <text evidence="4">The sequence shown here is derived from an EMBL/GenBank/DDBJ whole genome shotgun (WGS) entry which is preliminary data.</text>
</comment>
<feature type="region of interest" description="Disordered" evidence="2">
    <location>
        <begin position="305"/>
        <end position="333"/>
    </location>
</feature>
<dbReference type="SMART" id="SM00594">
    <property type="entry name" value="UAS"/>
    <property type="match status" value="1"/>
</dbReference>
<keyword evidence="1" id="KW-0175">Coiled coil</keyword>
<dbReference type="Pfam" id="PF21021">
    <property type="entry name" value="FAF1"/>
    <property type="match status" value="1"/>
</dbReference>
<dbReference type="GO" id="GO:0036503">
    <property type="term" value="P:ERAD pathway"/>
    <property type="evidence" value="ECO:0007669"/>
    <property type="project" value="TreeGrafter"/>
</dbReference>
<dbReference type="GO" id="GO:0005783">
    <property type="term" value="C:endoplasmic reticulum"/>
    <property type="evidence" value="ECO:0007669"/>
    <property type="project" value="TreeGrafter"/>
</dbReference>
<dbReference type="InterPro" id="IPR050730">
    <property type="entry name" value="UBX_domain-protein"/>
</dbReference>
<dbReference type="GO" id="GO:0005634">
    <property type="term" value="C:nucleus"/>
    <property type="evidence" value="ECO:0007669"/>
    <property type="project" value="TreeGrafter"/>
</dbReference>
<name>A0A813U8P2_ADIRI</name>